<dbReference type="GO" id="GO:0032435">
    <property type="term" value="P:negative regulation of proteasomal ubiquitin-dependent protein catabolic process"/>
    <property type="evidence" value="ECO:0007669"/>
    <property type="project" value="TreeGrafter"/>
</dbReference>
<dbReference type="SUPFAM" id="SSF46934">
    <property type="entry name" value="UBA-like"/>
    <property type="match status" value="1"/>
</dbReference>
<dbReference type="EMBL" id="KQ242302">
    <property type="protein sequence ID" value="KNC79456.1"/>
    <property type="molecule type" value="Genomic_DNA"/>
</dbReference>
<dbReference type="GO" id="GO:0031397">
    <property type="term" value="P:negative regulation of protein ubiquitination"/>
    <property type="evidence" value="ECO:0007669"/>
    <property type="project" value="TreeGrafter"/>
</dbReference>
<dbReference type="GO" id="GO:1903094">
    <property type="term" value="P:negative regulation of protein K48-linked deubiquitination"/>
    <property type="evidence" value="ECO:0007669"/>
    <property type="project" value="TreeGrafter"/>
</dbReference>
<evidence type="ECO:0000313" key="4">
    <source>
        <dbReference type="Proteomes" id="UP000054560"/>
    </source>
</evidence>
<dbReference type="Proteomes" id="UP000054560">
    <property type="component" value="Unassembled WGS sequence"/>
</dbReference>
<dbReference type="OrthoDB" id="10254930at2759"/>
<dbReference type="Gene3D" id="1.10.8.10">
    <property type="entry name" value="DNA helicase RuvA subunit, C-terminal domain"/>
    <property type="match status" value="1"/>
</dbReference>
<dbReference type="Pfam" id="PF22562">
    <property type="entry name" value="UBA_7"/>
    <property type="match status" value="1"/>
</dbReference>
<evidence type="ECO:0000313" key="3">
    <source>
        <dbReference type="EMBL" id="KNC79456.1"/>
    </source>
</evidence>
<sequence length="114" mass="12209">MSELQMLLDMGFAEPRAKKALASTQNNLGAAIDWMDSHPNDDGVTPASSSSATGDHVKGNTESSGTLKLGSAAAEEEVAVSLQCDNCGKQLRSELKVYFKRNIPSNRTIIRVIN</sequence>
<reference evidence="3 4" key="1">
    <citation type="submission" date="2011-02" db="EMBL/GenBank/DDBJ databases">
        <title>The Genome Sequence of Sphaeroforma arctica JP610.</title>
        <authorList>
            <consortium name="The Broad Institute Genome Sequencing Platform"/>
            <person name="Russ C."/>
            <person name="Cuomo C."/>
            <person name="Young S.K."/>
            <person name="Zeng Q."/>
            <person name="Gargeya S."/>
            <person name="Alvarado L."/>
            <person name="Berlin A."/>
            <person name="Chapman S.B."/>
            <person name="Chen Z."/>
            <person name="Freedman E."/>
            <person name="Gellesch M."/>
            <person name="Goldberg J."/>
            <person name="Griggs A."/>
            <person name="Gujja S."/>
            <person name="Heilman E."/>
            <person name="Heiman D."/>
            <person name="Howarth C."/>
            <person name="Mehta T."/>
            <person name="Neiman D."/>
            <person name="Pearson M."/>
            <person name="Roberts A."/>
            <person name="Saif S."/>
            <person name="Shea T."/>
            <person name="Shenoy N."/>
            <person name="Sisk P."/>
            <person name="Stolte C."/>
            <person name="Sykes S."/>
            <person name="White J."/>
            <person name="Yandava C."/>
            <person name="Burger G."/>
            <person name="Gray M.W."/>
            <person name="Holland P.W.H."/>
            <person name="King N."/>
            <person name="Lang F.B.F."/>
            <person name="Roger A.J."/>
            <person name="Ruiz-Trillo I."/>
            <person name="Haas B."/>
            <person name="Nusbaum C."/>
            <person name="Birren B."/>
        </authorList>
    </citation>
    <scope>NUCLEOTIDE SEQUENCE [LARGE SCALE GENOMIC DNA]</scope>
    <source>
        <strain evidence="3 4">JP610</strain>
    </source>
</reference>
<evidence type="ECO:0000259" key="2">
    <source>
        <dbReference type="PROSITE" id="PS50030"/>
    </source>
</evidence>
<dbReference type="PANTHER" id="PTHR46340">
    <property type="entry name" value="UBX DOMAIN-CONTAINING PROTEIN 1"/>
    <property type="match status" value="1"/>
</dbReference>
<gene>
    <name evidence="3" type="ORF">SARC_08153</name>
</gene>
<organism evidence="3 4">
    <name type="scientific">Sphaeroforma arctica JP610</name>
    <dbReference type="NCBI Taxonomy" id="667725"/>
    <lineage>
        <taxon>Eukaryota</taxon>
        <taxon>Ichthyosporea</taxon>
        <taxon>Ichthyophonida</taxon>
        <taxon>Sphaeroforma</taxon>
    </lineage>
</organism>
<dbReference type="PANTHER" id="PTHR46340:SF1">
    <property type="entry name" value="UBX DOMAIN-CONTAINING PROTEIN 1"/>
    <property type="match status" value="1"/>
</dbReference>
<feature type="domain" description="UBA" evidence="2">
    <location>
        <begin position="1"/>
        <end position="38"/>
    </location>
</feature>
<name>A0A0L0FS84_9EUKA</name>
<dbReference type="AlphaFoldDB" id="A0A0L0FS84"/>
<dbReference type="GO" id="GO:0005737">
    <property type="term" value="C:cytoplasm"/>
    <property type="evidence" value="ECO:0007669"/>
    <property type="project" value="TreeGrafter"/>
</dbReference>
<feature type="region of interest" description="Disordered" evidence="1">
    <location>
        <begin position="32"/>
        <end position="70"/>
    </location>
</feature>
<dbReference type="InterPro" id="IPR015940">
    <property type="entry name" value="UBA"/>
</dbReference>
<dbReference type="STRING" id="667725.A0A0L0FS84"/>
<dbReference type="PROSITE" id="PS50030">
    <property type="entry name" value="UBA"/>
    <property type="match status" value="1"/>
</dbReference>
<dbReference type="InterPro" id="IPR009060">
    <property type="entry name" value="UBA-like_sf"/>
</dbReference>
<proteinExistence type="predicted"/>
<protein>
    <recommendedName>
        <fullName evidence="2">UBA domain-containing protein</fullName>
    </recommendedName>
</protein>
<dbReference type="RefSeq" id="XP_014153358.1">
    <property type="nucleotide sequence ID" value="XM_014297883.1"/>
</dbReference>
<dbReference type="CDD" id="cd14297">
    <property type="entry name" value="UBA2_spUBP14_like"/>
    <property type="match status" value="1"/>
</dbReference>
<dbReference type="GO" id="GO:0036435">
    <property type="term" value="F:K48-linked polyubiquitin modification-dependent protein binding"/>
    <property type="evidence" value="ECO:0007669"/>
    <property type="project" value="TreeGrafter"/>
</dbReference>
<accession>A0A0L0FS84</accession>
<keyword evidence="4" id="KW-1185">Reference proteome</keyword>
<dbReference type="GO" id="GO:0005634">
    <property type="term" value="C:nucleus"/>
    <property type="evidence" value="ECO:0007669"/>
    <property type="project" value="TreeGrafter"/>
</dbReference>
<evidence type="ECO:0000256" key="1">
    <source>
        <dbReference type="SAM" id="MobiDB-lite"/>
    </source>
</evidence>
<dbReference type="GeneID" id="25908657"/>